<feature type="region of interest" description="Disordered" evidence="2">
    <location>
        <begin position="889"/>
        <end position="922"/>
    </location>
</feature>
<dbReference type="EMBL" id="MJFZ01000077">
    <property type="protein sequence ID" value="RAW38977.1"/>
    <property type="molecule type" value="Genomic_DNA"/>
</dbReference>
<dbReference type="Proteomes" id="UP000251314">
    <property type="component" value="Unassembled WGS sequence"/>
</dbReference>
<reference evidence="3 4" key="1">
    <citation type="submission" date="2018-01" db="EMBL/GenBank/DDBJ databases">
        <title>Draft genome of the strawberry crown rot pathogen Phytophthora cactorum.</title>
        <authorList>
            <person name="Armitage A.D."/>
            <person name="Lysoe E."/>
            <person name="Nellist C.F."/>
            <person name="Harrison R.J."/>
            <person name="Brurberg M.B."/>
        </authorList>
    </citation>
    <scope>NUCLEOTIDE SEQUENCE [LARGE SCALE GENOMIC DNA]</scope>
    <source>
        <strain evidence="3 4">10300</strain>
    </source>
</reference>
<accession>A0A329SQ01</accession>
<feature type="compositionally biased region" description="Polar residues" evidence="2">
    <location>
        <begin position="674"/>
        <end position="691"/>
    </location>
</feature>
<sequence>MRSIKARSGPDALGLANTVNPLTFLARKPSADQRGANNGKQQQNPRRRRLRTGETGVRVAEIFSPQRSLRLSKLPMLATKQRHIESEPSNQVTTISAQISSPRGAELPLHELIQTMDDAVKADPMAELNQSAIARLFMDQWLRQFEADRRNFKSVAVRYEVGFEELQRRTANLPRPNEMVTTFCCKVLEDLTPHFGPYAPLFRVLSTELVQSIYTRDGLPYFALVKHHKRLLQTLRKNKEWREDRNDVLADDIDRVYSMFRRFLSECTCALSRMLLHEWYSVAVVQKKNNRKYIAYYSNWFNSAPRAMLRKVYVAWKREAVRHRIEKIQKQMQIDLQSLTAVKRQADELTKQRDSAQADNLAMRNDRKQAEDWTRQLELRIKAASTFLDTTRRREAQVCQEGQLRVEAVACLPPLILESLLRGYHGVGFLQQALFQEAQVDEALLVGDASTSTQQGGQSQGTHSVLLECLSEITRLRNTEPRRASSTVSSTHGGRINSVAITGRSNSVVIGTASSENGQPVSPLDAAVIAGIPSGRRAAGAISQDELSGRVFAKLFGSLRERIQTSDAKILFTPTKIQEIQDKQLSQHENAVVAREYEQLMRAIRVQDEHYAGHSKLFSSRMLESHEISLVPNCSIPSRALQSFAGCDKGDLGVINGVKRFWISNAIVQKSRTASRGSQFRRASTQRQSILSLKDRPPPPTPLLENLELLHEADFDISPLHSRGFTILLLAHIATECGSLLFSPGDMSAFTHNAYLSPASVDPQVVNPQDIKADKPDEETDRPTPTSLAAQSSPMPSADISSIASAPALDAQPITPTNNSLQIIEPIVTAYSTWNQISEQLISAGVVQSRGLTQKPVVDPTTDVSGDVLRGQGTRLGTPIRPILQHQFEPSAHSSLLAPAREKSGRRTSNPGGDGNTYHTAKIRHLAPEVTEKLTQSIETIHKCVKTTSAKMKEFNATHQQLRELRLTQWQQASELAQSTAKTQETPAPARSVGQADHREQIYECISLTNNTMRRIFSVEENPEIELTHVRAVFEKHQRIIRRLYTPFRANIKHAMSLDDLWHVAKILRLPREIHVLPVLRDEELVANGYEQLFSSEDLAELFLQLCNEQFQPQIVSLSARVEYFVTHHLPIALQNQSLLRAMMHRSDVKLAINSHSQTIRIIFRRYCAKERELMMPASGSAKVKPRHTGHGINKYMRMVDWQAFVQDYHLIRARFSMDQALNVFRNVQEAPPGSDEQLELIYSEFCEALVAMATFYFPDPFIKTATKLTQFLRRYLPLSPEDT</sequence>
<organism evidence="3 4">
    <name type="scientific">Phytophthora cactorum</name>
    <dbReference type="NCBI Taxonomy" id="29920"/>
    <lineage>
        <taxon>Eukaryota</taxon>
        <taxon>Sar</taxon>
        <taxon>Stramenopiles</taxon>
        <taxon>Oomycota</taxon>
        <taxon>Peronosporomycetes</taxon>
        <taxon>Peronosporales</taxon>
        <taxon>Peronosporaceae</taxon>
        <taxon>Phytophthora</taxon>
    </lineage>
</organism>
<feature type="region of interest" description="Disordered" evidence="2">
    <location>
        <begin position="674"/>
        <end position="699"/>
    </location>
</feature>
<comment type="caution">
    <text evidence="3">The sequence shown here is derived from an EMBL/GenBank/DDBJ whole genome shotgun (WGS) entry which is preliminary data.</text>
</comment>
<keyword evidence="4" id="KW-1185">Reference proteome</keyword>
<feature type="compositionally biased region" description="Polar residues" evidence="2">
    <location>
        <begin position="35"/>
        <end position="44"/>
    </location>
</feature>
<feature type="region of interest" description="Disordered" evidence="2">
    <location>
        <begin position="761"/>
        <end position="800"/>
    </location>
</feature>
<feature type="region of interest" description="Disordered" evidence="2">
    <location>
        <begin position="27"/>
        <end position="54"/>
    </location>
</feature>
<protein>
    <submittedName>
        <fullName evidence="3">Uncharacterized protein</fullName>
    </submittedName>
</protein>
<feature type="coiled-coil region" evidence="1">
    <location>
        <begin position="339"/>
        <end position="366"/>
    </location>
</feature>
<evidence type="ECO:0000313" key="4">
    <source>
        <dbReference type="Proteomes" id="UP000251314"/>
    </source>
</evidence>
<dbReference type="VEuPathDB" id="FungiDB:PC110_g4793"/>
<keyword evidence="1" id="KW-0175">Coiled coil</keyword>
<feature type="compositionally biased region" description="Polar residues" evidence="2">
    <location>
        <begin position="976"/>
        <end position="986"/>
    </location>
</feature>
<proteinExistence type="predicted"/>
<name>A0A329SQ01_9STRA</name>
<evidence type="ECO:0000256" key="1">
    <source>
        <dbReference type="SAM" id="Coils"/>
    </source>
</evidence>
<dbReference type="OrthoDB" id="123216at2759"/>
<gene>
    <name evidence="3" type="ORF">PC110_g4793</name>
</gene>
<evidence type="ECO:0000313" key="3">
    <source>
        <dbReference type="EMBL" id="RAW38977.1"/>
    </source>
</evidence>
<feature type="region of interest" description="Disordered" evidence="2">
    <location>
        <begin position="976"/>
        <end position="996"/>
    </location>
</feature>
<evidence type="ECO:0000256" key="2">
    <source>
        <dbReference type="SAM" id="MobiDB-lite"/>
    </source>
</evidence>